<feature type="compositionally biased region" description="Basic and acidic residues" evidence="10">
    <location>
        <begin position="518"/>
        <end position="537"/>
    </location>
</feature>
<evidence type="ECO:0000256" key="9">
    <source>
        <dbReference type="ARBA" id="ARBA00023136"/>
    </source>
</evidence>
<dbReference type="PANTHER" id="PTHR47549">
    <property type="entry name" value="GOLGI APPARATUS MEMBRANE PROTEIN TVP38-RELATED"/>
    <property type="match status" value="1"/>
</dbReference>
<keyword evidence="6 11" id="KW-0812">Transmembrane</keyword>
<evidence type="ECO:0000259" key="12">
    <source>
        <dbReference type="Pfam" id="PF09335"/>
    </source>
</evidence>
<evidence type="ECO:0000256" key="1">
    <source>
        <dbReference type="ARBA" id="ARBA00002978"/>
    </source>
</evidence>
<feature type="transmembrane region" description="Helical" evidence="11">
    <location>
        <begin position="418"/>
        <end position="442"/>
    </location>
</feature>
<dbReference type="GeneID" id="77802113"/>
<protein>
    <recommendedName>
        <fullName evidence="4">Golgi apparatus membrane protein TVP38</fullName>
    </recommendedName>
    <alternativeName>
        <fullName evidence="5">Golgi apparatus membrane protein tvp38</fullName>
    </alternativeName>
</protein>
<evidence type="ECO:0000313" key="13">
    <source>
        <dbReference type="EMBL" id="WAQ89631.1"/>
    </source>
</evidence>
<feature type="compositionally biased region" description="Low complexity" evidence="10">
    <location>
        <begin position="25"/>
        <end position="36"/>
    </location>
</feature>
<comment type="similarity">
    <text evidence="3">Belongs to the TVP38/TMEM64 family.</text>
</comment>
<feature type="transmembrane region" description="Helical" evidence="11">
    <location>
        <begin position="470"/>
        <end position="490"/>
    </location>
</feature>
<keyword evidence="9 11" id="KW-0472">Membrane</keyword>
<feature type="transmembrane region" description="Helical" evidence="11">
    <location>
        <begin position="305"/>
        <end position="324"/>
    </location>
</feature>
<sequence length="551" mass="59966">MPEPAPGHARLLPKIPGRVGERPISLHSASLRASSRPTPLRSSEGAGGPVLRTPGWCGARQGARTEARIRRAARAGSRWTGLLVAVESRPADAAADQARPFRARSLDPPRLQRRSPARIHFSACPPRLHIDPIDYVARLGAGEAHLTSTREHYSSSEEPSRPPLPPAPALHDSRDHPPGLISGLSCAPTSRLPIPVDDHQPLAPPALSPQHPQPRPSTTPTMDKASPSDPAYRKEHITLHPLPHPQPLATPPLTYRSGTSSPTRCARAVRTEAREAKQAALEILHFHTKVALGLKPYQAQIKRASWSWIIPTVLLIIVSFPPLFGHELIILVAGMIWGLWVGFAIACAGTFLGEILTYHAFKHLISGRSARAEAGSVTYASLAKLMREGGLGMVILVRASAMPGHVCTAMQATIGIGLWVFTVACIVTLPKQFALVYVGVLLGDPGLDPKDPLGVERSAHAAETRSHHRLSAAVFLLTALFTLLSAYIVWMRLRRIRPLVQRQFDTRKAPPTPPAPMPDEKLPRLYDHPFYRNHPEDPQSPAPVYSHPLAV</sequence>
<keyword evidence="14" id="KW-1185">Reference proteome</keyword>
<comment type="function">
    <text evidence="1">Golgi membrane protein involved in vesicular trafficking and spindle migration.</text>
</comment>
<feature type="region of interest" description="Disordered" evidence="10">
    <location>
        <begin position="1"/>
        <end position="54"/>
    </location>
</feature>
<evidence type="ECO:0000256" key="6">
    <source>
        <dbReference type="ARBA" id="ARBA00022692"/>
    </source>
</evidence>
<feature type="transmembrane region" description="Helical" evidence="11">
    <location>
        <begin position="330"/>
        <end position="352"/>
    </location>
</feature>
<evidence type="ECO:0000256" key="3">
    <source>
        <dbReference type="ARBA" id="ARBA00008640"/>
    </source>
</evidence>
<reference evidence="13" key="1">
    <citation type="submission" date="2022-10" db="EMBL/GenBank/DDBJ databases">
        <title>Puccinia triticina Genome sequencing and assembly.</title>
        <authorList>
            <person name="Li C."/>
        </authorList>
    </citation>
    <scope>NUCLEOTIDE SEQUENCE</scope>
    <source>
        <strain evidence="13">Pt15</strain>
    </source>
</reference>
<feature type="compositionally biased region" description="Pro residues" evidence="10">
    <location>
        <begin position="202"/>
        <end position="217"/>
    </location>
</feature>
<feature type="region of interest" description="Disordered" evidence="10">
    <location>
        <begin position="504"/>
        <end position="551"/>
    </location>
</feature>
<dbReference type="Proteomes" id="UP001164743">
    <property type="component" value="Chromosome 11A"/>
</dbReference>
<dbReference type="InterPro" id="IPR032816">
    <property type="entry name" value="VTT_dom"/>
</dbReference>
<dbReference type="EMBL" id="CP110431">
    <property type="protein sequence ID" value="WAQ89631.1"/>
    <property type="molecule type" value="Genomic_DNA"/>
</dbReference>
<feature type="region of interest" description="Disordered" evidence="10">
    <location>
        <begin position="146"/>
        <end position="261"/>
    </location>
</feature>
<name>A0ABY7CWI0_9BASI</name>
<accession>A0ABY7CWI0</accession>
<comment type="subcellular location">
    <subcellularLocation>
        <location evidence="2">Golgi apparatus membrane</location>
        <topology evidence="2">Multi-pass membrane protein</topology>
    </subcellularLocation>
</comment>
<organism evidence="13 14">
    <name type="scientific">Puccinia triticina</name>
    <dbReference type="NCBI Taxonomy" id="208348"/>
    <lineage>
        <taxon>Eukaryota</taxon>
        <taxon>Fungi</taxon>
        <taxon>Dikarya</taxon>
        <taxon>Basidiomycota</taxon>
        <taxon>Pucciniomycotina</taxon>
        <taxon>Pucciniomycetes</taxon>
        <taxon>Pucciniales</taxon>
        <taxon>Pucciniaceae</taxon>
        <taxon>Puccinia</taxon>
    </lineage>
</organism>
<feature type="compositionally biased region" description="Basic and acidic residues" evidence="10">
    <location>
        <begin position="148"/>
        <end position="160"/>
    </location>
</feature>
<dbReference type="RefSeq" id="XP_053025186.1">
    <property type="nucleotide sequence ID" value="XM_053161218.1"/>
</dbReference>
<evidence type="ECO:0000256" key="8">
    <source>
        <dbReference type="ARBA" id="ARBA00023034"/>
    </source>
</evidence>
<dbReference type="InterPro" id="IPR051076">
    <property type="entry name" value="Golgi_membrane_TVP38/TMEM64"/>
</dbReference>
<evidence type="ECO:0000256" key="11">
    <source>
        <dbReference type="SAM" id="Phobius"/>
    </source>
</evidence>
<evidence type="ECO:0000256" key="5">
    <source>
        <dbReference type="ARBA" id="ARBA00020673"/>
    </source>
</evidence>
<keyword evidence="8" id="KW-0333">Golgi apparatus</keyword>
<gene>
    <name evidence="13" type="ORF">PtA15_11A321</name>
</gene>
<feature type="domain" description="VTT" evidence="12">
    <location>
        <begin position="326"/>
        <end position="440"/>
    </location>
</feature>
<evidence type="ECO:0000256" key="10">
    <source>
        <dbReference type="SAM" id="MobiDB-lite"/>
    </source>
</evidence>
<evidence type="ECO:0000256" key="4">
    <source>
        <dbReference type="ARBA" id="ARBA00013533"/>
    </source>
</evidence>
<dbReference type="PANTHER" id="PTHR47549:SF2">
    <property type="entry name" value="GOLGI APPARATUS MEMBRANE PROTEIN TVP38"/>
    <property type="match status" value="1"/>
</dbReference>
<proteinExistence type="inferred from homology"/>
<evidence type="ECO:0000313" key="14">
    <source>
        <dbReference type="Proteomes" id="UP001164743"/>
    </source>
</evidence>
<evidence type="ECO:0000256" key="2">
    <source>
        <dbReference type="ARBA" id="ARBA00004653"/>
    </source>
</evidence>
<keyword evidence="7 11" id="KW-1133">Transmembrane helix</keyword>
<dbReference type="Pfam" id="PF09335">
    <property type="entry name" value="VTT_dom"/>
    <property type="match status" value="1"/>
</dbReference>
<evidence type="ECO:0000256" key="7">
    <source>
        <dbReference type="ARBA" id="ARBA00022989"/>
    </source>
</evidence>